<dbReference type="RefSeq" id="WP_009941166.1">
    <property type="nucleotide sequence ID" value="NZ_AP028072.1"/>
</dbReference>
<name>A0AAX0U867_BURPE</name>
<evidence type="ECO:0000313" key="2">
    <source>
        <dbReference type="Proteomes" id="UP000231878"/>
    </source>
</evidence>
<reference evidence="1 2" key="1">
    <citation type="submission" date="2017-11" db="EMBL/GenBank/DDBJ databases">
        <title>Molecular characterization of Burkholderia pseudomallei and closely related isolates from Vietnam.</title>
        <authorList>
            <person name="Ustinov D.V."/>
            <person name="Antonov A.S."/>
            <person name="Avdusheva E.F."/>
            <person name="Shpak I.M."/>
            <person name="Zakharova I.B."/>
            <person name="Thi L.A."/>
            <person name="Teteryatnikova N."/>
            <person name="Lopasteyskaya Y.A."/>
            <person name="Kuzyutina J.A."/>
            <person name="Ngo T.N."/>
            <person name="Victorov D.V."/>
        </authorList>
    </citation>
    <scope>NUCLEOTIDE SEQUENCE [LARGE SCALE GENOMIC DNA]</scope>
    <source>
        <strain evidence="1 2">V1512</strain>
    </source>
</reference>
<dbReference type="AlphaFoldDB" id="A0AAX0U867"/>
<protein>
    <submittedName>
        <fullName evidence="1">Transcriptional regulator</fullName>
    </submittedName>
</protein>
<dbReference type="GeneID" id="93064790"/>
<dbReference type="Proteomes" id="UP000231878">
    <property type="component" value="Unassembled WGS sequence"/>
</dbReference>
<evidence type="ECO:0000313" key="1">
    <source>
        <dbReference type="EMBL" id="PJO64352.1"/>
    </source>
</evidence>
<accession>A0AAX0U867</accession>
<proteinExistence type="predicted"/>
<organism evidence="1 2">
    <name type="scientific">Burkholderia pseudomallei</name>
    <name type="common">Pseudomonas pseudomallei</name>
    <dbReference type="NCBI Taxonomy" id="28450"/>
    <lineage>
        <taxon>Bacteria</taxon>
        <taxon>Pseudomonadati</taxon>
        <taxon>Pseudomonadota</taxon>
        <taxon>Betaproteobacteria</taxon>
        <taxon>Burkholderiales</taxon>
        <taxon>Burkholderiaceae</taxon>
        <taxon>Burkholderia</taxon>
        <taxon>pseudomallei group</taxon>
    </lineage>
</organism>
<gene>
    <name evidence="1" type="ORF">CWD88_21240</name>
</gene>
<comment type="caution">
    <text evidence="1">The sequence shown here is derived from an EMBL/GenBank/DDBJ whole genome shotgun (WGS) entry which is preliminary data.</text>
</comment>
<dbReference type="EMBL" id="PHRB01000022">
    <property type="protein sequence ID" value="PJO64352.1"/>
    <property type="molecule type" value="Genomic_DNA"/>
</dbReference>
<sequence>MASSVDGEIGDDSHDRRRAPALALSVQVTAHRRHMLTVVHNRQWRWHVV</sequence>